<dbReference type="RefSeq" id="WP_194107262.1">
    <property type="nucleotide sequence ID" value="NZ_JADFFM010000002.1"/>
</dbReference>
<organism evidence="1 2">
    <name type="scientific">Mucilaginibacter boryungensis</name>
    <dbReference type="NCBI Taxonomy" id="768480"/>
    <lineage>
        <taxon>Bacteria</taxon>
        <taxon>Pseudomonadati</taxon>
        <taxon>Bacteroidota</taxon>
        <taxon>Sphingobacteriia</taxon>
        <taxon>Sphingobacteriales</taxon>
        <taxon>Sphingobacteriaceae</taxon>
        <taxon>Mucilaginibacter</taxon>
    </lineage>
</organism>
<protein>
    <submittedName>
        <fullName evidence="1">Cysteine-rich CWC family protein</fullName>
    </submittedName>
</protein>
<dbReference type="InterPro" id="IPR032720">
    <property type="entry name" value="Cys_rich_CWC"/>
</dbReference>
<name>A0ABR9XKA7_9SPHI</name>
<keyword evidence="2" id="KW-1185">Reference proteome</keyword>
<evidence type="ECO:0000313" key="2">
    <source>
        <dbReference type="Proteomes" id="UP000632774"/>
    </source>
</evidence>
<dbReference type="EMBL" id="JADFFM010000002">
    <property type="protein sequence ID" value="MBE9667823.1"/>
    <property type="molecule type" value="Genomic_DNA"/>
</dbReference>
<proteinExistence type="predicted"/>
<reference evidence="1 2" key="1">
    <citation type="submission" date="2020-10" db="EMBL/GenBank/DDBJ databases">
        <title>Mucilaginibacter mali sp. nov., isolated from rhizosphere soil of apple orchard.</title>
        <authorList>
            <person name="Lee J.-S."/>
            <person name="Kim H.S."/>
            <person name="Kim J.-S."/>
        </authorList>
    </citation>
    <scope>NUCLEOTIDE SEQUENCE [LARGE SCALE GENOMIC DNA]</scope>
    <source>
        <strain evidence="1 2">KCTC 23157</strain>
    </source>
</reference>
<dbReference type="Proteomes" id="UP000632774">
    <property type="component" value="Unassembled WGS sequence"/>
</dbReference>
<gene>
    <name evidence="1" type="ORF">IRJ18_15730</name>
</gene>
<evidence type="ECO:0000313" key="1">
    <source>
        <dbReference type="EMBL" id="MBE9667823.1"/>
    </source>
</evidence>
<dbReference type="Pfam" id="PF14375">
    <property type="entry name" value="Cys_rich_CWC"/>
    <property type="match status" value="1"/>
</dbReference>
<sequence>MIKHEIIHCERCRATFECKANAFTKCQCSTVQLTLNEVQYVSELHDGCLCAKCLLEIQQQYRVENGLV</sequence>
<comment type="caution">
    <text evidence="1">The sequence shown here is derived from an EMBL/GenBank/DDBJ whole genome shotgun (WGS) entry which is preliminary data.</text>
</comment>
<accession>A0ABR9XKA7</accession>